<protein>
    <submittedName>
        <fullName evidence="1">Uncharacterized protein</fullName>
    </submittedName>
</protein>
<reference evidence="1 2" key="1">
    <citation type="submission" date="2016-10" db="EMBL/GenBank/DDBJ databases">
        <authorList>
            <person name="Varghese N."/>
            <person name="Submissions S."/>
        </authorList>
    </citation>
    <scope>NUCLEOTIDE SEQUENCE [LARGE SCALE GENOMIC DNA]</scope>
    <source>
        <strain evidence="1 2">DSM 26291</strain>
    </source>
</reference>
<dbReference type="Proteomes" id="UP000199211">
    <property type="component" value="Unassembled WGS sequence"/>
</dbReference>
<proteinExistence type="predicted"/>
<dbReference type="EMBL" id="FOTV01000024">
    <property type="protein sequence ID" value="SFM04470.1"/>
    <property type="molecule type" value="Genomic_DNA"/>
</dbReference>
<comment type="caution">
    <text evidence="1">The sequence shown here is derived from an EMBL/GenBank/DDBJ whole genome shotgun (WGS) entry which is preliminary data.</text>
</comment>
<accession>A0ABY1FT67</accession>
<name>A0ABY1FT67_9GAMM</name>
<sequence length="128" mass="14645">MSAFLELSKKGLSDAKPQEVVQTALELWHKSYLPSLTGLSVESKRVAGYLLDRLSRFNCLSAEQKAKLQEVAYSVRADVPHRESQLKVDSLAKQWGLDYDLRPFMKDLLPLQTRHFKRNFAKHNDEAA</sequence>
<gene>
    <name evidence="1" type="ORF">SAMN04487868_1243</name>
</gene>
<keyword evidence="2" id="KW-1185">Reference proteome</keyword>
<evidence type="ECO:0000313" key="1">
    <source>
        <dbReference type="EMBL" id="SFM04470.1"/>
    </source>
</evidence>
<organism evidence="1 2">
    <name type="scientific">Marinobacter salarius</name>
    <dbReference type="NCBI Taxonomy" id="1420917"/>
    <lineage>
        <taxon>Bacteria</taxon>
        <taxon>Pseudomonadati</taxon>
        <taxon>Pseudomonadota</taxon>
        <taxon>Gammaproteobacteria</taxon>
        <taxon>Pseudomonadales</taxon>
        <taxon>Marinobacteraceae</taxon>
        <taxon>Marinobacter</taxon>
    </lineage>
</organism>
<evidence type="ECO:0000313" key="2">
    <source>
        <dbReference type="Proteomes" id="UP000199211"/>
    </source>
</evidence>